<feature type="transmembrane region" description="Helical" evidence="3">
    <location>
        <begin position="198"/>
        <end position="218"/>
    </location>
</feature>
<dbReference type="PANTHER" id="PTHR45890:SF1">
    <property type="entry name" value="AARF DOMAIN CONTAINING KINASE 2"/>
    <property type="match status" value="1"/>
</dbReference>
<dbReference type="EMBL" id="JAABOA010000196">
    <property type="protein sequence ID" value="KAF9585369.1"/>
    <property type="molecule type" value="Genomic_DNA"/>
</dbReference>
<dbReference type="InterPro" id="IPR011671">
    <property type="entry name" value="tRNA_uracil_MeTrfase"/>
</dbReference>
<keyword evidence="3" id="KW-0472">Membrane</keyword>
<comment type="caution">
    <text evidence="5">The sequence shown here is derived from an EMBL/GenBank/DDBJ whole genome shotgun (WGS) entry which is preliminary data.</text>
</comment>
<evidence type="ECO:0000313" key="6">
    <source>
        <dbReference type="Proteomes" id="UP000780801"/>
    </source>
</evidence>
<feature type="compositionally biased region" description="Basic and acidic residues" evidence="2">
    <location>
        <begin position="882"/>
        <end position="897"/>
    </location>
</feature>
<proteinExistence type="inferred from homology"/>
<dbReference type="OrthoDB" id="1290869at2759"/>
<dbReference type="InterPro" id="IPR011009">
    <property type="entry name" value="Kinase-like_dom_sf"/>
</dbReference>
<dbReference type="Pfam" id="PF03109">
    <property type="entry name" value="ABC1"/>
    <property type="match status" value="2"/>
</dbReference>
<evidence type="ECO:0000259" key="4">
    <source>
        <dbReference type="Pfam" id="PF03109"/>
    </source>
</evidence>
<dbReference type="CDD" id="cd13971">
    <property type="entry name" value="ADCK2-like"/>
    <property type="match status" value="1"/>
</dbReference>
<dbReference type="SUPFAM" id="SSF56112">
    <property type="entry name" value="Protein kinase-like (PK-like)"/>
    <property type="match status" value="1"/>
</dbReference>
<feature type="region of interest" description="Disordered" evidence="2">
    <location>
        <begin position="837"/>
        <end position="860"/>
    </location>
</feature>
<dbReference type="InterPro" id="IPR052402">
    <property type="entry name" value="ADCK_kinase"/>
</dbReference>
<feature type="region of interest" description="Disordered" evidence="2">
    <location>
        <begin position="936"/>
        <end position="1005"/>
    </location>
</feature>
<dbReference type="InterPro" id="IPR004147">
    <property type="entry name" value="ABC1_dom"/>
</dbReference>
<feature type="region of interest" description="Disordered" evidence="2">
    <location>
        <begin position="332"/>
        <end position="361"/>
    </location>
</feature>
<feature type="region of interest" description="Disordered" evidence="2">
    <location>
        <begin position="71"/>
        <end position="100"/>
    </location>
</feature>
<evidence type="ECO:0000256" key="2">
    <source>
        <dbReference type="SAM" id="MobiDB-lite"/>
    </source>
</evidence>
<feature type="region of interest" description="Disordered" evidence="2">
    <location>
        <begin position="1306"/>
        <end position="1344"/>
    </location>
</feature>
<evidence type="ECO:0000256" key="1">
    <source>
        <dbReference type="ARBA" id="ARBA00009670"/>
    </source>
</evidence>
<feature type="domain" description="ABC1 atypical kinase-like" evidence="4">
    <location>
        <begin position="365"/>
        <end position="512"/>
    </location>
</feature>
<dbReference type="InterPro" id="IPR044095">
    <property type="entry name" value="ADCK2_dom"/>
</dbReference>
<dbReference type="GO" id="GO:0005739">
    <property type="term" value="C:mitochondrion"/>
    <property type="evidence" value="ECO:0007669"/>
    <property type="project" value="TreeGrafter"/>
</dbReference>
<dbReference type="GO" id="GO:0008168">
    <property type="term" value="F:methyltransferase activity"/>
    <property type="evidence" value="ECO:0007669"/>
    <property type="project" value="InterPro"/>
</dbReference>
<feature type="domain" description="ABC1 atypical kinase-like" evidence="4">
    <location>
        <begin position="273"/>
        <end position="327"/>
    </location>
</feature>
<dbReference type="Proteomes" id="UP000780801">
    <property type="component" value="Unassembled WGS sequence"/>
</dbReference>
<accession>A0A9P6KH56</accession>
<protein>
    <recommendedName>
        <fullName evidence="4">ABC1 atypical kinase-like domain-containing protein</fullName>
    </recommendedName>
</protein>
<dbReference type="Gene3D" id="3.40.50.150">
    <property type="entry name" value="Vaccinia Virus protein VP39"/>
    <property type="match status" value="1"/>
</dbReference>
<reference evidence="5" key="1">
    <citation type="journal article" date="2020" name="Fungal Divers.">
        <title>Resolving the Mortierellaceae phylogeny through synthesis of multi-gene phylogenetics and phylogenomics.</title>
        <authorList>
            <person name="Vandepol N."/>
            <person name="Liber J."/>
            <person name="Desiro A."/>
            <person name="Na H."/>
            <person name="Kennedy M."/>
            <person name="Barry K."/>
            <person name="Grigoriev I.V."/>
            <person name="Miller A.N."/>
            <person name="O'Donnell K."/>
            <person name="Stajich J.E."/>
            <person name="Bonito G."/>
        </authorList>
    </citation>
    <scope>NUCLEOTIDE SEQUENCE</scope>
    <source>
        <strain evidence="5">KOD1015</strain>
    </source>
</reference>
<feature type="compositionally biased region" description="Low complexity" evidence="2">
    <location>
        <begin position="1314"/>
        <end position="1323"/>
    </location>
</feature>
<evidence type="ECO:0000313" key="5">
    <source>
        <dbReference type="EMBL" id="KAF9585369.1"/>
    </source>
</evidence>
<sequence>MTLAHASVASRLQGSYSRHVLTLQPLLRRLQYATVRYKSGRVNTPLLCTGPTAPTIPRQYHGRCFSTRPLANASTPAPLHKAPKRNQHPLASQGPHSSPTAPFRASAMHLILPTVAIQTGILLHGGRVAYLEASLDKMNGFQHLNRNRNATLVSPIPLAKTELVESLQSPSMVRRIYQYLEDLLEEYVVHPVKTVWRFGLLTLIFLPLVITLPVAYMGKRNKDFNNERSGTIWWYSLLVRHMEMAGPTFIKLSQWAASRTDIFPKQLCTMLSKLHNQVKPHSFAHTRRTIEEAFGGRKLEDIFDEFVETPLGIGAIAQVYRGRLKPGIALHFEPDEDDQSKGSKNEHQLHLKSKDNEPKPRQLKTEVAIKVLHPKVARTVGRDLAIMKFFAKLINWIPGMRWISLPDQVAMFGSMMEEQLDLRIEAQNLVTFQQNFRDRYTVRFPTPLIQFSTKEMLIEEYVDALPLKEYLEKGAGPFDNKIADIGLDGFLRMLIFDNFVHADLHPGNIFVRFYNPSANNFFKQLFNRIRGVEPRTMANTDEATKRLRAVPKGDKQAWLRELESLYREGFRPQVVFIDTGLVSELSDKNRHDFLDLFHALAEFDGYRAGKLMIERCRAPEGVIDGEVFALKVQNLILQVKDMAMSLNKIKIADLLTEVMSMVRTHHVPMEGDFANVVISILILEGIGRQLNPNIDLFKTALPILRQLGRQDGGRGVVESFKELPGGGGWWIKMWFMLEARQWAHETMESTAAVERHLDGAEDQADSASTTHSHGSNDVKADTKDHATVAAPHDLLRSSSICASLTPLKPFRTIQRRLVPKRADKDPLMDEQLYFCRTTPSSPNTHEKSSETLDNSAPGTTSYAIFAPMIPRSDKVSSISSDKTSEEKEEMRKRDSTPVREAGQATDIQIMESVLPYYYPKVRGFRYGYISDPEEALEDMEEHAHKEEPSEMETMSHSAPSSQQQPSRIEGEQKAEKSSDRRTAGSKGKSKGPRKNEADPVLNPPSTIPRAGWITLELYLAGDEGEFTSKMQYAFKELFKKLFKWGVNTTKGFTESRVKHDVVVSKEHYLATYARLKERHAQRWVQSWSERTDPRKFVFEDIAIAAWLVALWEQEEQEKKEEEGEETKTSAEGSVRKDRQEQQDQSLLSSTACPLVRKQTFVDLGCGNGLLTHILNEEGYRGTGIDIASRKIWENYGPDTLLEARTLIPGETTFENVDWIIGNHADELAPWIPVIASRSAPLTKFVVIPCCFFALDGSRYQFPNGSAEGKYKAYRDYICEVIDTCGYELETEILRIPSTKNVALIGRKRKQTKDSPSFTSSSSTADARPAKLPRKEDDEGMSSMVRDRVDALVRESGQFVARISDKEKQNLQRTKLETKLRAKQEETLAPTESLQ</sequence>
<keyword evidence="3" id="KW-1133">Transmembrane helix</keyword>
<evidence type="ECO:0000256" key="3">
    <source>
        <dbReference type="SAM" id="Phobius"/>
    </source>
</evidence>
<feature type="region of interest" description="Disordered" evidence="2">
    <location>
        <begin position="760"/>
        <end position="782"/>
    </location>
</feature>
<feature type="region of interest" description="Disordered" evidence="2">
    <location>
        <begin position="873"/>
        <end position="904"/>
    </location>
</feature>
<feature type="compositionally biased region" description="Basic and acidic residues" evidence="2">
    <location>
        <begin position="339"/>
        <end position="361"/>
    </location>
</feature>
<feature type="compositionally biased region" description="Polar residues" evidence="2">
    <location>
        <begin position="851"/>
        <end position="860"/>
    </location>
</feature>
<comment type="similarity">
    <text evidence="1">Belongs to the protein kinase superfamily. ADCK protein kinase family.</text>
</comment>
<dbReference type="Pfam" id="PF07757">
    <property type="entry name" value="AdoMet_MTase"/>
    <property type="match status" value="2"/>
</dbReference>
<feature type="compositionally biased region" description="Basic and acidic residues" evidence="2">
    <location>
        <begin position="1117"/>
        <end position="1141"/>
    </location>
</feature>
<name>A0A9P6KH56_9FUNG</name>
<feature type="region of interest" description="Disordered" evidence="2">
    <location>
        <begin position="1117"/>
        <end position="1142"/>
    </location>
</feature>
<keyword evidence="6" id="KW-1185">Reference proteome</keyword>
<feature type="compositionally biased region" description="Basic and acidic residues" evidence="2">
    <location>
        <begin position="968"/>
        <end position="982"/>
    </location>
</feature>
<organism evidence="5 6">
    <name type="scientific">Lunasporangiospora selenospora</name>
    <dbReference type="NCBI Taxonomy" id="979761"/>
    <lineage>
        <taxon>Eukaryota</taxon>
        <taxon>Fungi</taxon>
        <taxon>Fungi incertae sedis</taxon>
        <taxon>Mucoromycota</taxon>
        <taxon>Mortierellomycotina</taxon>
        <taxon>Mortierellomycetes</taxon>
        <taxon>Mortierellales</taxon>
        <taxon>Mortierellaceae</taxon>
        <taxon>Lunasporangiospora</taxon>
    </lineage>
</organism>
<gene>
    <name evidence="5" type="ORF">BGW38_002682</name>
</gene>
<keyword evidence="3" id="KW-0812">Transmembrane</keyword>
<dbReference type="InterPro" id="IPR029063">
    <property type="entry name" value="SAM-dependent_MTases_sf"/>
</dbReference>
<dbReference type="PANTHER" id="PTHR45890">
    <property type="entry name" value="AARF DOMAIN CONTAINING KINASE 2 (PREDICTED)"/>
    <property type="match status" value="1"/>
</dbReference>
<dbReference type="SUPFAM" id="SSF53335">
    <property type="entry name" value="S-adenosyl-L-methionine-dependent methyltransferases"/>
    <property type="match status" value="1"/>
</dbReference>